<evidence type="ECO:0000313" key="12">
    <source>
        <dbReference type="EMBL" id="RDY21062.1"/>
    </source>
</evidence>
<dbReference type="CDD" id="cd03692">
    <property type="entry name" value="mtIF2_IVc"/>
    <property type="match status" value="1"/>
</dbReference>
<feature type="domain" description="Tr-type G" evidence="11">
    <location>
        <begin position="266"/>
        <end position="435"/>
    </location>
</feature>
<dbReference type="PROSITE" id="PS01176">
    <property type="entry name" value="IF2"/>
    <property type="match status" value="1"/>
</dbReference>
<dbReference type="Gene3D" id="3.40.50.10050">
    <property type="entry name" value="Translation initiation factor IF- 2, domain 3"/>
    <property type="match status" value="1"/>
</dbReference>
<dbReference type="SUPFAM" id="SSF50447">
    <property type="entry name" value="Translation proteins"/>
    <property type="match status" value="2"/>
</dbReference>
<evidence type="ECO:0000313" key="14">
    <source>
        <dbReference type="Proteomes" id="UP000093352"/>
    </source>
</evidence>
<dbReference type="InterPro" id="IPR000795">
    <property type="entry name" value="T_Tr_GTP-bd_dom"/>
</dbReference>
<dbReference type="InterPro" id="IPR044145">
    <property type="entry name" value="IF2_II"/>
</dbReference>
<dbReference type="InterPro" id="IPR023115">
    <property type="entry name" value="TIF_IF2_dom3"/>
</dbReference>
<feature type="compositionally biased region" description="Polar residues" evidence="10">
    <location>
        <begin position="131"/>
        <end position="146"/>
    </location>
</feature>
<dbReference type="NCBIfam" id="TIGR00231">
    <property type="entry name" value="small_GTP"/>
    <property type="match status" value="1"/>
</dbReference>
<dbReference type="GO" id="GO:0005829">
    <property type="term" value="C:cytosol"/>
    <property type="evidence" value="ECO:0007669"/>
    <property type="project" value="TreeGrafter"/>
</dbReference>
<dbReference type="InterPro" id="IPR005225">
    <property type="entry name" value="Small_GTP-bd"/>
</dbReference>
<dbReference type="Pfam" id="PF22042">
    <property type="entry name" value="EF-G_D2"/>
    <property type="match status" value="1"/>
</dbReference>
<keyword evidence="8" id="KW-0963">Cytoplasm</keyword>
<comment type="similarity">
    <text evidence="1 8 9">Belongs to the TRAFAC class translation factor GTPase superfamily. Classic translation factor GTPase family. IF-2 subfamily.</text>
</comment>
<dbReference type="PANTHER" id="PTHR43381:SF5">
    <property type="entry name" value="TR-TYPE G DOMAIN-CONTAINING PROTEIN"/>
    <property type="match status" value="1"/>
</dbReference>
<dbReference type="InterPro" id="IPR053905">
    <property type="entry name" value="EF-G-like_DII"/>
</dbReference>
<name>A0A371IKP3_9FIRM</name>
<dbReference type="Pfam" id="PF04760">
    <property type="entry name" value="IF2_N"/>
    <property type="match status" value="2"/>
</dbReference>
<evidence type="ECO:0000259" key="11">
    <source>
        <dbReference type="PROSITE" id="PS51722"/>
    </source>
</evidence>
<evidence type="ECO:0000256" key="7">
    <source>
        <dbReference type="ARBA" id="ARBA00025162"/>
    </source>
</evidence>
<evidence type="ECO:0000256" key="8">
    <source>
        <dbReference type="HAMAP-Rule" id="MF_00100"/>
    </source>
</evidence>
<dbReference type="SUPFAM" id="SSF52540">
    <property type="entry name" value="P-loop containing nucleoside triphosphate hydrolases"/>
    <property type="match status" value="1"/>
</dbReference>
<reference evidence="13 15" key="3">
    <citation type="submission" date="2019-07" db="EMBL/GenBank/DDBJ databases">
        <title>Criibacterium bergeronii gen. nov., sp. nov. isolated from human clinical samples.</title>
        <authorList>
            <person name="Maheux A.F."/>
            <person name="Boudreau D.K."/>
            <person name="Berube E."/>
            <person name="Brodeur S."/>
            <person name="Bernard K.A."/>
            <person name="Abed J.Y."/>
            <person name="Ducrey E."/>
            <person name="Guay E.F."/>
            <person name="Raymond F."/>
            <person name="Corbeil J."/>
            <person name="Domingo M.-C."/>
            <person name="Roy P.H."/>
            <person name="Boissinot M."/>
            <person name="Tocheva E.I."/>
            <person name="Omar R.F."/>
        </authorList>
    </citation>
    <scope>NUCLEOTIDE SEQUENCE [LARGE SCALE GENOMIC DNA]</scope>
    <source>
        <strain evidence="13 15">CCRI-24246</strain>
    </source>
</reference>
<dbReference type="PROSITE" id="PS51722">
    <property type="entry name" value="G_TR_2"/>
    <property type="match status" value="1"/>
</dbReference>
<dbReference type="InterPro" id="IPR009000">
    <property type="entry name" value="Transl_B-barrel_sf"/>
</dbReference>
<feature type="binding site" evidence="8">
    <location>
        <begin position="275"/>
        <end position="282"/>
    </location>
    <ligand>
        <name>GTP</name>
        <dbReference type="ChEBI" id="CHEBI:37565"/>
    </ligand>
</feature>
<reference evidence="12 14" key="1">
    <citation type="journal article" date="2016" name="Genome Announc.">
        <title>Draft Genome Sequence of Criibacterium bergeronii gen. nov., sp. nov., Strain CCRI-22567T, Isolated from a Vaginal Sample from a Woman with Bacterial Vaginosis.</title>
        <authorList>
            <person name="Maheux A.F."/>
            <person name="Berube E."/>
            <person name="Boudreau D.K."/>
            <person name="Raymond F."/>
            <person name="Corbeil J."/>
            <person name="Roy P.H."/>
            <person name="Boissinot M."/>
            <person name="Omar R.F."/>
        </authorList>
    </citation>
    <scope>NUCLEOTIDE SEQUENCE [LARGE SCALE GENOMIC DNA]</scope>
    <source>
        <strain evidence="12 14">CCRI-22567</strain>
    </source>
</reference>
<comment type="subcellular location">
    <subcellularLocation>
        <location evidence="8">Cytoplasm</location>
    </subcellularLocation>
</comment>
<reference evidence="12" key="2">
    <citation type="submission" date="2018-07" db="EMBL/GenBank/DDBJ databases">
        <authorList>
            <person name="Quirk P.G."/>
            <person name="Krulwich T.A."/>
        </authorList>
    </citation>
    <scope>NUCLEOTIDE SEQUENCE</scope>
    <source>
        <strain evidence="12">CCRI-22567</strain>
    </source>
</reference>
<dbReference type="PANTHER" id="PTHR43381">
    <property type="entry name" value="TRANSLATION INITIATION FACTOR IF-2-RELATED"/>
    <property type="match status" value="1"/>
</dbReference>
<dbReference type="Pfam" id="PF00009">
    <property type="entry name" value="GTP_EFTU"/>
    <property type="match status" value="1"/>
</dbReference>
<dbReference type="EMBL" id="MBEW02000013">
    <property type="protein sequence ID" value="RDY21062.1"/>
    <property type="molecule type" value="Genomic_DNA"/>
</dbReference>
<dbReference type="SUPFAM" id="SSF52156">
    <property type="entry name" value="Initiation factor IF2/eIF5b, domain 3"/>
    <property type="match status" value="1"/>
</dbReference>
<dbReference type="FunFam" id="3.40.50.10050:FF:000001">
    <property type="entry name" value="Translation initiation factor IF-2"/>
    <property type="match status" value="1"/>
</dbReference>
<dbReference type="InterPro" id="IPR000178">
    <property type="entry name" value="TF_IF2_bacterial-like"/>
</dbReference>
<dbReference type="AlphaFoldDB" id="A0A371IKP3"/>
<proteinExistence type="inferred from homology"/>
<feature type="compositionally biased region" description="Basic and acidic residues" evidence="10">
    <location>
        <begin position="159"/>
        <end position="178"/>
    </location>
</feature>
<keyword evidence="3 8" id="KW-0396">Initiation factor</keyword>
<sequence length="764" mass="84738">MLLKKKRIYAIADELGISSKELIERLAELDYTVSSPLATFTEEEAEAIVEMLQEEKVQTNNIKPSQKDKRSSKTYDKAPEKHNAQQAVHKAKEHTKKHTHENNKTLDQKPEAVETKHTEHKPKQEHHQKNTAKSNTNEHSQNQKSAQKFVEKQQPSSQQEHHGEEQKHNNKGKSKNEEVETEQTEIVQLDETVLVGEFASQIGVPATQVIMSLMKMGIMANINQHIKYETAEKIAFEFDKLVEPLQKEEEKEDVVIKDDLEEDLLPRPPIVTVMGHVDHGKTSLLDAIRNTKVTAGEAGGITQHIGAYEVYVNNKKVVFLDTPGHEAFTQMRMRGAQVTDIAILVVAADDGIKPQTIEAISHAKAAGVPIIVAINKIDKEAANIERVRQELSDNGLLVEEWGGDIIDVPISAKKNQNIDKLLEMILLVAEMEELKANPNRPAVGTVVESNLDKGRGPVATVIVSNGTLKVGDPVIAGTAYGKIRALINDKGKRVKKAPPSTPVEILGLDEVPMAGDRFIVMQSDKAAKAIVEKRRIKSRDERLEASSKITLEDVFDKMQKGEIKELKIVLKADVQGSLEAIKQSLEKVSSEEVKVSVIHGSVGAITDSDVMLASASNAIVIGFNVRPSASVIALSDREQVNIRTYRIIYELIEDIEKAMKGMLDPEFKEVVIGQAEVRQTFKASGIGTIAGSYVVSGKIKRNSSARLIRNGIVIYDGEISSLKRFKDDAKEVAQGFECGITLEKFNDIKEQDVIESYEMQEIER</sequence>
<keyword evidence="6 8" id="KW-0342">GTP-binding</keyword>
<accession>A0A371IKP3</accession>
<feature type="binding site" evidence="8">
    <location>
        <begin position="321"/>
        <end position="325"/>
    </location>
    <ligand>
        <name>GTP</name>
        <dbReference type="ChEBI" id="CHEBI:37565"/>
    </ligand>
</feature>
<dbReference type="CDD" id="cd03702">
    <property type="entry name" value="IF2_mtIF2_II"/>
    <property type="match status" value="1"/>
</dbReference>
<feature type="region of interest" description="Disordered" evidence="10">
    <location>
        <begin position="54"/>
        <end position="184"/>
    </location>
</feature>
<evidence type="ECO:0000256" key="5">
    <source>
        <dbReference type="ARBA" id="ARBA00022917"/>
    </source>
</evidence>
<dbReference type="STRING" id="1871336.BBG48_05625"/>
<protein>
    <recommendedName>
        <fullName evidence="2 8">Translation initiation factor IF-2</fullName>
    </recommendedName>
</protein>
<organism evidence="12 14">
    <name type="scientific">Criibacterium bergeronii</name>
    <dbReference type="NCBI Taxonomy" id="1871336"/>
    <lineage>
        <taxon>Bacteria</taxon>
        <taxon>Bacillati</taxon>
        <taxon>Bacillota</taxon>
        <taxon>Clostridia</taxon>
        <taxon>Peptostreptococcales</taxon>
        <taxon>Filifactoraceae</taxon>
        <taxon>Criibacterium</taxon>
    </lineage>
</organism>
<gene>
    <name evidence="8 13" type="primary">infB</name>
    <name evidence="12" type="ORF">BBG48_006845</name>
    <name evidence="13" type="ORF">FL857_02615</name>
</gene>
<dbReference type="GO" id="GO:0005525">
    <property type="term" value="F:GTP binding"/>
    <property type="evidence" value="ECO:0007669"/>
    <property type="project" value="UniProtKB-KW"/>
</dbReference>
<evidence type="ECO:0000256" key="6">
    <source>
        <dbReference type="ARBA" id="ARBA00023134"/>
    </source>
</evidence>
<dbReference type="InterPro" id="IPR015760">
    <property type="entry name" value="TIF_IF2"/>
</dbReference>
<evidence type="ECO:0000256" key="10">
    <source>
        <dbReference type="SAM" id="MobiDB-lite"/>
    </source>
</evidence>
<dbReference type="Pfam" id="PF11987">
    <property type="entry name" value="IF-2"/>
    <property type="match status" value="1"/>
</dbReference>
<evidence type="ECO:0000256" key="3">
    <source>
        <dbReference type="ARBA" id="ARBA00022540"/>
    </source>
</evidence>
<dbReference type="Proteomes" id="UP000093352">
    <property type="component" value="Unassembled WGS sequence"/>
</dbReference>
<dbReference type="Gene3D" id="3.40.50.300">
    <property type="entry name" value="P-loop containing nucleotide triphosphate hydrolases"/>
    <property type="match status" value="1"/>
</dbReference>
<dbReference type="NCBIfam" id="TIGR00487">
    <property type="entry name" value="IF-2"/>
    <property type="match status" value="1"/>
</dbReference>
<evidence type="ECO:0000256" key="1">
    <source>
        <dbReference type="ARBA" id="ARBA00007733"/>
    </source>
</evidence>
<keyword evidence="4 8" id="KW-0547">Nucleotide-binding</keyword>
<dbReference type="HAMAP" id="MF_00100_B">
    <property type="entry name" value="IF_2_B"/>
    <property type="match status" value="1"/>
</dbReference>
<feature type="region of interest" description="G-domain" evidence="8">
    <location>
        <begin position="269"/>
        <end position="417"/>
    </location>
</feature>
<dbReference type="EMBL" id="VJXW01000002">
    <property type="protein sequence ID" value="TRW28375.1"/>
    <property type="molecule type" value="Genomic_DNA"/>
</dbReference>
<dbReference type="InterPro" id="IPR006847">
    <property type="entry name" value="IF2_N"/>
</dbReference>
<evidence type="ECO:0000256" key="9">
    <source>
        <dbReference type="RuleBase" id="RU000644"/>
    </source>
</evidence>
<dbReference type="InterPro" id="IPR027417">
    <property type="entry name" value="P-loop_NTPase"/>
</dbReference>
<keyword evidence="5 8" id="KW-0648">Protein biosynthesis</keyword>
<comment type="function">
    <text evidence="7 8 9">One of the essential components for the initiation of protein synthesis. Protects formylmethionyl-tRNA from spontaneous hydrolysis and promotes its binding to the 30S ribosomal subunits. Also involved in the hydrolysis of GTP during the formation of the 70S ribosomal complex.</text>
</comment>
<evidence type="ECO:0000256" key="4">
    <source>
        <dbReference type="ARBA" id="ARBA00022741"/>
    </source>
</evidence>
<dbReference type="FunFam" id="2.40.30.10:FF:000008">
    <property type="entry name" value="Translation initiation factor IF-2"/>
    <property type="match status" value="1"/>
</dbReference>
<comment type="caution">
    <text evidence="12">The sequence shown here is derived from an EMBL/GenBank/DDBJ whole genome shotgun (WGS) entry which is preliminary data.</text>
</comment>
<dbReference type="CDD" id="cd01887">
    <property type="entry name" value="IF2_eIF5B"/>
    <property type="match status" value="1"/>
</dbReference>
<dbReference type="Proteomes" id="UP000319424">
    <property type="component" value="Unassembled WGS sequence"/>
</dbReference>
<dbReference type="FunFam" id="3.40.50.300:FF:000019">
    <property type="entry name" value="Translation initiation factor IF-2"/>
    <property type="match status" value="1"/>
</dbReference>
<dbReference type="InterPro" id="IPR036925">
    <property type="entry name" value="TIF_IF2_dom3_sf"/>
</dbReference>
<evidence type="ECO:0000313" key="13">
    <source>
        <dbReference type="EMBL" id="TRW28375.1"/>
    </source>
</evidence>
<feature type="compositionally biased region" description="Basic and acidic residues" evidence="10">
    <location>
        <begin position="100"/>
        <end position="128"/>
    </location>
</feature>
<evidence type="ECO:0000256" key="2">
    <source>
        <dbReference type="ARBA" id="ARBA00020675"/>
    </source>
</evidence>
<feature type="compositionally biased region" description="Basic and acidic residues" evidence="10">
    <location>
        <begin position="65"/>
        <end position="83"/>
    </location>
</feature>
<keyword evidence="14" id="KW-1185">Reference proteome</keyword>
<dbReference type="FunFam" id="2.40.30.10:FF:000007">
    <property type="entry name" value="Translation initiation factor IF-2"/>
    <property type="match status" value="1"/>
</dbReference>
<dbReference type="Gene3D" id="1.10.10.2480">
    <property type="match status" value="1"/>
</dbReference>
<dbReference type="OrthoDB" id="9811804at2"/>
<dbReference type="GO" id="GO:0003743">
    <property type="term" value="F:translation initiation factor activity"/>
    <property type="evidence" value="ECO:0007669"/>
    <property type="project" value="UniProtKB-UniRule"/>
</dbReference>
<feature type="binding site" evidence="8">
    <location>
        <begin position="375"/>
        <end position="378"/>
    </location>
    <ligand>
        <name>GTP</name>
        <dbReference type="ChEBI" id="CHEBI:37565"/>
    </ligand>
</feature>
<dbReference type="Gene3D" id="2.40.30.10">
    <property type="entry name" value="Translation factors"/>
    <property type="match status" value="2"/>
</dbReference>
<feature type="compositionally biased region" description="Basic residues" evidence="10">
    <location>
        <begin position="89"/>
        <end position="99"/>
    </location>
</feature>
<evidence type="ECO:0000313" key="15">
    <source>
        <dbReference type="Proteomes" id="UP000319424"/>
    </source>
</evidence>
<dbReference type="GO" id="GO:0003924">
    <property type="term" value="F:GTPase activity"/>
    <property type="evidence" value="ECO:0007669"/>
    <property type="project" value="UniProtKB-UniRule"/>
</dbReference>